<evidence type="ECO:0000313" key="2">
    <source>
        <dbReference type="Proteomes" id="UP001062846"/>
    </source>
</evidence>
<organism evidence="1 2">
    <name type="scientific">Rhododendron molle</name>
    <name type="common">Chinese azalea</name>
    <name type="synonym">Azalea mollis</name>
    <dbReference type="NCBI Taxonomy" id="49168"/>
    <lineage>
        <taxon>Eukaryota</taxon>
        <taxon>Viridiplantae</taxon>
        <taxon>Streptophyta</taxon>
        <taxon>Embryophyta</taxon>
        <taxon>Tracheophyta</taxon>
        <taxon>Spermatophyta</taxon>
        <taxon>Magnoliopsida</taxon>
        <taxon>eudicotyledons</taxon>
        <taxon>Gunneridae</taxon>
        <taxon>Pentapetalae</taxon>
        <taxon>asterids</taxon>
        <taxon>Ericales</taxon>
        <taxon>Ericaceae</taxon>
        <taxon>Ericoideae</taxon>
        <taxon>Rhodoreae</taxon>
        <taxon>Rhododendron</taxon>
    </lineage>
</organism>
<keyword evidence="2" id="KW-1185">Reference proteome</keyword>
<gene>
    <name evidence="1" type="ORF">RHMOL_Rhmol02G0112800</name>
</gene>
<dbReference type="EMBL" id="CM046389">
    <property type="protein sequence ID" value="KAI8567327.1"/>
    <property type="molecule type" value="Genomic_DNA"/>
</dbReference>
<evidence type="ECO:0000313" key="1">
    <source>
        <dbReference type="EMBL" id="KAI8567327.1"/>
    </source>
</evidence>
<accession>A0ACC0PRL8</accession>
<comment type="caution">
    <text evidence="1">The sequence shown here is derived from an EMBL/GenBank/DDBJ whole genome shotgun (WGS) entry which is preliminary data.</text>
</comment>
<proteinExistence type="predicted"/>
<protein>
    <submittedName>
        <fullName evidence="1">Uncharacterized protein</fullName>
    </submittedName>
</protein>
<reference evidence="1" key="1">
    <citation type="submission" date="2022-02" db="EMBL/GenBank/DDBJ databases">
        <title>Plant Genome Project.</title>
        <authorList>
            <person name="Zhang R.-G."/>
        </authorList>
    </citation>
    <scope>NUCLEOTIDE SEQUENCE</scope>
    <source>
        <strain evidence="1">AT1</strain>
    </source>
</reference>
<dbReference type="Proteomes" id="UP001062846">
    <property type="component" value="Chromosome 2"/>
</dbReference>
<sequence>MPLGGIFMSSRPSFHSLSLAVKAPHKDEEDENKTNGENAEDEDDNEDDKDAFAALLRRISTIRKTNGPNYVVLRDK</sequence>
<name>A0ACC0PRL8_RHOML</name>